<feature type="compositionally biased region" description="Basic and acidic residues" evidence="1">
    <location>
        <begin position="191"/>
        <end position="204"/>
    </location>
</feature>
<feature type="region of interest" description="Disordered" evidence="1">
    <location>
        <begin position="1"/>
        <end position="60"/>
    </location>
</feature>
<dbReference type="Proteomes" id="UP000244855">
    <property type="component" value="Unassembled WGS sequence"/>
</dbReference>
<sequence>MSGQEPGDNNPEADSQKSKPFSFRISNKQPPTIQPSPFSFHLPSRRELPASYKPPPKPEPVVFGWENENVHQNTPVGQIPKQPIPPHKAPAYYIGAKGRWVIKSGGPVQNLRPLRTPIPLLRAAEASGRTIKDFYKKDDVNEDIETSEDELIQSIKARKKAREEGDMAVDEDSSEDELKKHLKEKRKARERKIWAKEQKEEEKP</sequence>
<evidence type="ECO:0000256" key="1">
    <source>
        <dbReference type="SAM" id="MobiDB-lite"/>
    </source>
</evidence>
<feature type="compositionally biased region" description="Acidic residues" evidence="1">
    <location>
        <begin position="166"/>
        <end position="175"/>
    </location>
</feature>
<name>A0A2V1DY52_9PLEO</name>
<feature type="compositionally biased region" description="Basic residues" evidence="1">
    <location>
        <begin position="180"/>
        <end position="190"/>
    </location>
</feature>
<accession>A0A2V1DY52</accession>
<keyword evidence="3" id="KW-1185">Reference proteome</keyword>
<reference evidence="2 3" key="1">
    <citation type="journal article" date="2018" name="Sci. Rep.">
        <title>Comparative genomics provides insights into the lifestyle and reveals functional heterogeneity of dark septate endophytic fungi.</title>
        <authorList>
            <person name="Knapp D.G."/>
            <person name="Nemeth J.B."/>
            <person name="Barry K."/>
            <person name="Hainaut M."/>
            <person name="Henrissat B."/>
            <person name="Johnson J."/>
            <person name="Kuo A."/>
            <person name="Lim J.H.P."/>
            <person name="Lipzen A."/>
            <person name="Nolan M."/>
            <person name="Ohm R.A."/>
            <person name="Tamas L."/>
            <person name="Grigoriev I.V."/>
            <person name="Spatafora J.W."/>
            <person name="Nagy L.G."/>
            <person name="Kovacs G.M."/>
        </authorList>
    </citation>
    <scope>NUCLEOTIDE SEQUENCE [LARGE SCALE GENOMIC DNA]</scope>
    <source>
        <strain evidence="2 3">DSE2036</strain>
    </source>
</reference>
<feature type="compositionally biased region" description="Polar residues" evidence="1">
    <location>
        <begin position="24"/>
        <end position="37"/>
    </location>
</feature>
<dbReference type="EMBL" id="KZ805333">
    <property type="protein sequence ID" value="PVI03283.1"/>
    <property type="molecule type" value="Genomic_DNA"/>
</dbReference>
<organism evidence="2 3">
    <name type="scientific">Periconia macrospinosa</name>
    <dbReference type="NCBI Taxonomy" id="97972"/>
    <lineage>
        <taxon>Eukaryota</taxon>
        <taxon>Fungi</taxon>
        <taxon>Dikarya</taxon>
        <taxon>Ascomycota</taxon>
        <taxon>Pezizomycotina</taxon>
        <taxon>Dothideomycetes</taxon>
        <taxon>Pleosporomycetidae</taxon>
        <taxon>Pleosporales</taxon>
        <taxon>Massarineae</taxon>
        <taxon>Periconiaceae</taxon>
        <taxon>Periconia</taxon>
    </lineage>
</organism>
<dbReference type="AlphaFoldDB" id="A0A2V1DY52"/>
<feature type="region of interest" description="Disordered" evidence="1">
    <location>
        <begin position="157"/>
        <end position="204"/>
    </location>
</feature>
<protein>
    <submittedName>
        <fullName evidence="2">Uncharacterized protein</fullName>
    </submittedName>
</protein>
<evidence type="ECO:0000313" key="3">
    <source>
        <dbReference type="Proteomes" id="UP000244855"/>
    </source>
</evidence>
<gene>
    <name evidence="2" type="ORF">DM02DRAFT_625988</name>
</gene>
<evidence type="ECO:0000313" key="2">
    <source>
        <dbReference type="EMBL" id="PVI03283.1"/>
    </source>
</evidence>
<proteinExistence type="predicted"/>